<evidence type="ECO:0000313" key="4">
    <source>
        <dbReference type="Proteomes" id="UP001054902"/>
    </source>
</evidence>
<dbReference type="InterPro" id="IPR013543">
    <property type="entry name" value="Ca/CaM-dep_prot_kinase-assoc"/>
</dbReference>
<dbReference type="GO" id="GO:0004683">
    <property type="term" value="F:calcium/calmodulin-dependent protein kinase activity"/>
    <property type="evidence" value="ECO:0007669"/>
    <property type="project" value="InterPro"/>
</dbReference>
<dbReference type="InterPro" id="IPR032710">
    <property type="entry name" value="NTF2-like_dom_sf"/>
</dbReference>
<dbReference type="Pfam" id="PF08332">
    <property type="entry name" value="CaMKII_AD"/>
    <property type="match status" value="1"/>
</dbReference>
<keyword evidence="4" id="KW-1185">Reference proteome</keyword>
<keyword evidence="1" id="KW-0732">Signal</keyword>
<evidence type="ECO:0000256" key="1">
    <source>
        <dbReference type="SAM" id="SignalP"/>
    </source>
</evidence>
<protein>
    <recommendedName>
        <fullName evidence="2">Calcium/calmodulin-dependent protein kinase II association-domain domain-containing protein</fullName>
    </recommendedName>
</protein>
<dbReference type="SUPFAM" id="SSF54427">
    <property type="entry name" value="NTF2-like"/>
    <property type="match status" value="1"/>
</dbReference>
<dbReference type="AlphaFoldDB" id="A0AAD3D6T6"/>
<dbReference type="GO" id="GO:0005516">
    <property type="term" value="F:calmodulin binding"/>
    <property type="evidence" value="ECO:0007669"/>
    <property type="project" value="InterPro"/>
</dbReference>
<feature type="signal peptide" evidence="1">
    <location>
        <begin position="1"/>
        <end position="22"/>
    </location>
</feature>
<comment type="caution">
    <text evidence="3">The sequence shown here is derived from an EMBL/GenBank/DDBJ whole genome shotgun (WGS) entry which is preliminary data.</text>
</comment>
<dbReference type="Gene3D" id="3.10.450.50">
    <property type="match status" value="1"/>
</dbReference>
<dbReference type="Proteomes" id="UP001054902">
    <property type="component" value="Unassembled WGS sequence"/>
</dbReference>
<organism evidence="3 4">
    <name type="scientific">Chaetoceros tenuissimus</name>
    <dbReference type="NCBI Taxonomy" id="426638"/>
    <lineage>
        <taxon>Eukaryota</taxon>
        <taxon>Sar</taxon>
        <taxon>Stramenopiles</taxon>
        <taxon>Ochrophyta</taxon>
        <taxon>Bacillariophyta</taxon>
        <taxon>Coscinodiscophyceae</taxon>
        <taxon>Chaetocerotophycidae</taxon>
        <taxon>Chaetocerotales</taxon>
        <taxon>Chaetocerotaceae</taxon>
        <taxon>Chaetoceros</taxon>
    </lineage>
</organism>
<gene>
    <name evidence="3" type="ORF">CTEN210_14232</name>
</gene>
<proteinExistence type="predicted"/>
<sequence>MNKQLILLINLLIGFVILKGEAFAPSRRIGYLSRYHTRIEEKESLLTSTQLFGKRKRFFNLFKGRRRRKESRKLLSDEQVHNLFIRWNDALGSGDSTAVASLYAKDAVLIATSSNERKMDFASIKAYFDPVVKRNPSVAILNRNVKIGQDFAMDVGIYEWTFGDDGSKKQARFTFVYVPNDNDYSKHWKLFVDDEQTSGKEEKYHDGSTAYPQLLEDGSCAKPLQGSCASRDSKKTAYLKDQFIAEETDGIVESMTKKKTDG</sequence>
<feature type="domain" description="Calcium/calmodulin-dependent protein kinase II association-domain" evidence="2">
    <location>
        <begin position="78"/>
        <end position="183"/>
    </location>
</feature>
<accession>A0AAD3D6T6</accession>
<name>A0AAD3D6T6_9STRA</name>
<evidence type="ECO:0000259" key="2">
    <source>
        <dbReference type="Pfam" id="PF08332"/>
    </source>
</evidence>
<dbReference type="EMBL" id="BLLK01000058">
    <property type="protein sequence ID" value="GFH57756.1"/>
    <property type="molecule type" value="Genomic_DNA"/>
</dbReference>
<feature type="chain" id="PRO_5041969120" description="Calcium/calmodulin-dependent protein kinase II association-domain domain-containing protein" evidence="1">
    <location>
        <begin position="23"/>
        <end position="262"/>
    </location>
</feature>
<reference evidence="3 4" key="1">
    <citation type="journal article" date="2021" name="Sci. Rep.">
        <title>The genome of the diatom Chaetoceros tenuissimus carries an ancient integrated fragment of an extant virus.</title>
        <authorList>
            <person name="Hongo Y."/>
            <person name="Kimura K."/>
            <person name="Takaki Y."/>
            <person name="Yoshida Y."/>
            <person name="Baba S."/>
            <person name="Kobayashi G."/>
            <person name="Nagasaki K."/>
            <person name="Hano T."/>
            <person name="Tomaru Y."/>
        </authorList>
    </citation>
    <scope>NUCLEOTIDE SEQUENCE [LARGE SCALE GENOMIC DNA]</scope>
    <source>
        <strain evidence="3 4">NIES-3715</strain>
    </source>
</reference>
<evidence type="ECO:0000313" key="3">
    <source>
        <dbReference type="EMBL" id="GFH57756.1"/>
    </source>
</evidence>